<evidence type="ECO:0000313" key="2">
    <source>
        <dbReference type="Proteomes" id="UP000747542"/>
    </source>
</evidence>
<dbReference type="Proteomes" id="UP000747542">
    <property type="component" value="Unassembled WGS sequence"/>
</dbReference>
<keyword evidence="2" id="KW-1185">Reference proteome</keyword>
<organism evidence="1 2">
    <name type="scientific">Homarus americanus</name>
    <name type="common">American lobster</name>
    <dbReference type="NCBI Taxonomy" id="6706"/>
    <lineage>
        <taxon>Eukaryota</taxon>
        <taxon>Metazoa</taxon>
        <taxon>Ecdysozoa</taxon>
        <taxon>Arthropoda</taxon>
        <taxon>Crustacea</taxon>
        <taxon>Multicrustacea</taxon>
        <taxon>Malacostraca</taxon>
        <taxon>Eumalacostraca</taxon>
        <taxon>Eucarida</taxon>
        <taxon>Decapoda</taxon>
        <taxon>Pleocyemata</taxon>
        <taxon>Astacidea</taxon>
        <taxon>Nephropoidea</taxon>
        <taxon>Nephropidae</taxon>
        <taxon>Homarus</taxon>
    </lineage>
</organism>
<dbReference type="EMBL" id="JAHLQT010024847">
    <property type="protein sequence ID" value="KAG7165094.1"/>
    <property type="molecule type" value="Genomic_DNA"/>
</dbReference>
<name>A0A8J5MVZ9_HOMAM</name>
<proteinExistence type="predicted"/>
<comment type="caution">
    <text evidence="1">The sequence shown here is derived from an EMBL/GenBank/DDBJ whole genome shotgun (WGS) entry which is preliminary data.</text>
</comment>
<protein>
    <submittedName>
        <fullName evidence="1">Uncharacterized protein</fullName>
    </submittedName>
</protein>
<accession>A0A8J5MVZ9</accession>
<reference evidence="1" key="1">
    <citation type="journal article" date="2021" name="Sci. Adv.">
        <title>The American lobster genome reveals insights on longevity, neural, and immune adaptations.</title>
        <authorList>
            <person name="Polinski J.M."/>
            <person name="Zimin A.V."/>
            <person name="Clark K.F."/>
            <person name="Kohn A.B."/>
            <person name="Sadowski N."/>
            <person name="Timp W."/>
            <person name="Ptitsyn A."/>
            <person name="Khanna P."/>
            <person name="Romanova D.Y."/>
            <person name="Williams P."/>
            <person name="Greenwood S.J."/>
            <person name="Moroz L.L."/>
            <person name="Walt D.R."/>
            <person name="Bodnar A.G."/>
        </authorList>
    </citation>
    <scope>NUCLEOTIDE SEQUENCE</scope>
    <source>
        <strain evidence="1">GMGI-L3</strain>
    </source>
</reference>
<dbReference type="AlphaFoldDB" id="A0A8J5MVZ9"/>
<gene>
    <name evidence="1" type="ORF">Hamer_G004870</name>
</gene>
<evidence type="ECO:0000313" key="1">
    <source>
        <dbReference type="EMBL" id="KAG7165094.1"/>
    </source>
</evidence>
<sequence length="147" mass="16575">MIAIDADYHRACLSRAYRKADAVECDSSESYAAKVIKAQAFNELLDYIEDHCGSGTVLSMTKLTAPYDKHLVSLRCPHSHGHTTRLRQDIVSMFPDIKAIEKPCGCWELVFNEDLSQVVEEMKDTTSPGMRILAPVAKILQRYILEK</sequence>